<dbReference type="AlphaFoldDB" id="A0A1I5U8H8"/>
<dbReference type="Proteomes" id="UP000199227">
    <property type="component" value="Unassembled WGS sequence"/>
</dbReference>
<sequence>MNNGKYCRSKISSKLLHRFFGESCLNIDIYDNEEERHTPREWFIAPLQIIEQAIGMILGTDELAI</sequence>
<dbReference type="EMBL" id="FOXB01000056">
    <property type="protein sequence ID" value="SFP91550.1"/>
    <property type="molecule type" value="Genomic_DNA"/>
</dbReference>
<accession>A0A1I5U8H8</accession>
<proteinExistence type="predicted"/>
<reference evidence="1 2" key="1">
    <citation type="submission" date="2016-10" db="EMBL/GenBank/DDBJ databases">
        <authorList>
            <person name="de Groot N.N."/>
        </authorList>
    </citation>
    <scope>NUCLEOTIDE SEQUENCE [LARGE SCALE GENOMIC DNA]</scope>
    <source>
        <strain evidence="1 2">EP1-55-1</strain>
    </source>
</reference>
<gene>
    <name evidence="1" type="ORF">SAMN05216234_15615</name>
</gene>
<name>A0A1I5U8H8_9BACT</name>
<organism evidence="1 2">
    <name type="scientific">Hydrogenimonas thermophila</name>
    <dbReference type="NCBI Taxonomy" id="223786"/>
    <lineage>
        <taxon>Bacteria</taxon>
        <taxon>Pseudomonadati</taxon>
        <taxon>Campylobacterota</taxon>
        <taxon>Epsilonproteobacteria</taxon>
        <taxon>Campylobacterales</taxon>
        <taxon>Hydrogenimonadaceae</taxon>
        <taxon>Hydrogenimonas</taxon>
    </lineage>
</organism>
<dbReference type="STRING" id="223786.SAMN05216234_15615"/>
<evidence type="ECO:0000313" key="1">
    <source>
        <dbReference type="EMBL" id="SFP91550.1"/>
    </source>
</evidence>
<evidence type="ECO:0000313" key="2">
    <source>
        <dbReference type="Proteomes" id="UP000199227"/>
    </source>
</evidence>
<keyword evidence="2" id="KW-1185">Reference proteome</keyword>
<protein>
    <submittedName>
        <fullName evidence="1">Uncharacterized protein</fullName>
    </submittedName>
</protein>